<accession>A0ABD4LM42</accession>
<dbReference type="EMBL" id="JAEFBZ010000007">
    <property type="protein sequence ID" value="MBK1611736.1"/>
    <property type="molecule type" value="Genomic_DNA"/>
</dbReference>
<gene>
    <name evidence="3" type="ORF">JCR31_28245</name>
</gene>
<reference evidence="3 4" key="1">
    <citation type="submission" date="2020-12" db="EMBL/GenBank/DDBJ databases">
        <title>Genome assembly for a thermostable protease producing Bacillus cereus MAKP1 strain isolated from chicken gut.</title>
        <authorList>
            <person name="Malaviya A."/>
        </authorList>
    </citation>
    <scope>NUCLEOTIDE SEQUENCE [LARGE SCALE GENOMIC DNA]</scope>
    <source>
        <strain evidence="3 4">MAKP1</strain>
    </source>
</reference>
<feature type="region of interest" description="Disordered" evidence="1">
    <location>
        <begin position="1"/>
        <end position="22"/>
    </location>
</feature>
<evidence type="ECO:0000313" key="3">
    <source>
        <dbReference type="EMBL" id="MBK1611736.1"/>
    </source>
</evidence>
<evidence type="ECO:0000313" key="4">
    <source>
        <dbReference type="Proteomes" id="UP000613452"/>
    </source>
</evidence>
<sequence>MRRGKRSFNFKSKGSYNRRRNRGVSNVPLNNIFRGFAIVLRIAMILMIIILIFDFKEALGAFTKIFVLWSVNELILKAFDN</sequence>
<keyword evidence="2" id="KW-1133">Transmembrane helix</keyword>
<evidence type="ECO:0000256" key="1">
    <source>
        <dbReference type="SAM" id="MobiDB-lite"/>
    </source>
</evidence>
<keyword evidence="2" id="KW-0472">Membrane</keyword>
<organism evidence="3 4">
    <name type="scientific">Bacillus cereus</name>
    <dbReference type="NCBI Taxonomy" id="1396"/>
    <lineage>
        <taxon>Bacteria</taxon>
        <taxon>Bacillati</taxon>
        <taxon>Bacillota</taxon>
        <taxon>Bacilli</taxon>
        <taxon>Bacillales</taxon>
        <taxon>Bacillaceae</taxon>
        <taxon>Bacillus</taxon>
        <taxon>Bacillus cereus group</taxon>
    </lineage>
</organism>
<feature type="transmembrane region" description="Helical" evidence="2">
    <location>
        <begin position="32"/>
        <end position="53"/>
    </location>
</feature>
<proteinExistence type="predicted"/>
<evidence type="ECO:0000256" key="2">
    <source>
        <dbReference type="SAM" id="Phobius"/>
    </source>
</evidence>
<dbReference type="RefSeq" id="WP_200152575.1">
    <property type="nucleotide sequence ID" value="NZ_JAEFBZ010000007.1"/>
</dbReference>
<protein>
    <submittedName>
        <fullName evidence="3">Uncharacterized protein</fullName>
    </submittedName>
</protein>
<comment type="caution">
    <text evidence="3">The sequence shown here is derived from an EMBL/GenBank/DDBJ whole genome shotgun (WGS) entry which is preliminary data.</text>
</comment>
<name>A0ABD4LM42_BACCE</name>
<dbReference type="Proteomes" id="UP000613452">
    <property type="component" value="Unassembled WGS sequence"/>
</dbReference>
<dbReference type="AlphaFoldDB" id="A0ABD4LM42"/>
<keyword evidence="2" id="KW-0812">Transmembrane</keyword>